<sequence length="350" mass="39169">MKKIWGLRKFNLLYFGLLFILVLAACGAQETGNASEPEDAAEDTTEQTTEETSVEAEEVKVVLNWFAKSQHGGVYAAQDQGIFADNGLDVTIEPGGPQVSSIQMVASGSAEFGLAHADQMVIARNQGIELVAVATAMQGSPQALMFHEGKGIDDFDELNGRTTYIQPGITYWDFLKNKYDLSNVEELSYTGQHVNFIDDPDSVSQAFVTSEPYFLDEEGIPTETKLISDAGYDPYNIVLYVTKDYLAENEEIVQGFVTSFVEGWNYYKETPDDITKIIQESNTDISFEALQFEQQTQEEFIYEGDAAEHGVGYMSEERWSTLIDQLYELELLDEKFDATDIFTTDYLPES</sequence>
<accession>A0A6A8DF57</accession>
<dbReference type="PROSITE" id="PS51257">
    <property type="entry name" value="PROKAR_LIPOPROTEIN"/>
    <property type="match status" value="1"/>
</dbReference>
<feature type="compositionally biased region" description="Acidic residues" evidence="1">
    <location>
        <begin position="36"/>
        <end position="54"/>
    </location>
</feature>
<feature type="chain" id="PRO_5038918609" evidence="2">
    <location>
        <begin position="25"/>
        <end position="350"/>
    </location>
</feature>
<reference evidence="4" key="1">
    <citation type="submission" date="2019-11" db="EMBL/GenBank/DDBJ databases">
        <authorList>
            <person name="Li J."/>
        </authorList>
    </citation>
    <scope>NUCLEOTIDE SEQUENCE</scope>
    <source>
        <strain evidence="4">B6B</strain>
    </source>
</reference>
<dbReference type="EMBL" id="WJNG01000015">
    <property type="protein sequence ID" value="MRH44348.1"/>
    <property type="molecule type" value="Genomic_DNA"/>
</dbReference>
<dbReference type="GO" id="GO:0016740">
    <property type="term" value="F:transferase activity"/>
    <property type="evidence" value="ECO:0007669"/>
    <property type="project" value="UniProtKB-KW"/>
</dbReference>
<protein>
    <submittedName>
        <fullName evidence="4">Myristoyl transferase</fullName>
    </submittedName>
</protein>
<keyword evidence="4" id="KW-0808">Transferase</keyword>
<proteinExistence type="predicted"/>
<gene>
    <name evidence="4" type="ORF">GH741_17025</name>
</gene>
<keyword evidence="2" id="KW-0732">Signal</keyword>
<keyword evidence="5" id="KW-1185">Reference proteome</keyword>
<dbReference type="PANTHER" id="PTHR31528:SF3">
    <property type="entry name" value="THIAMINE BIOSYNTHESIS PROTEIN HI_0357-RELATED"/>
    <property type="match status" value="1"/>
</dbReference>
<feature type="signal peptide" evidence="2">
    <location>
        <begin position="1"/>
        <end position="24"/>
    </location>
</feature>
<evidence type="ECO:0000256" key="2">
    <source>
        <dbReference type="SAM" id="SignalP"/>
    </source>
</evidence>
<dbReference type="InterPro" id="IPR027939">
    <property type="entry name" value="NMT1/THI5"/>
</dbReference>
<dbReference type="SUPFAM" id="SSF53850">
    <property type="entry name" value="Periplasmic binding protein-like II"/>
    <property type="match status" value="1"/>
</dbReference>
<name>A0A6A8DF57_9BACI</name>
<feature type="domain" description="SsuA/THI5-like" evidence="3">
    <location>
        <begin position="69"/>
        <end position="273"/>
    </location>
</feature>
<dbReference type="InterPro" id="IPR015168">
    <property type="entry name" value="SsuA/THI5"/>
</dbReference>
<dbReference type="RefSeq" id="WP_153737951.1">
    <property type="nucleotide sequence ID" value="NZ_WJNG01000015.1"/>
</dbReference>
<evidence type="ECO:0000256" key="1">
    <source>
        <dbReference type="SAM" id="MobiDB-lite"/>
    </source>
</evidence>
<feature type="region of interest" description="Disordered" evidence="1">
    <location>
        <begin position="32"/>
        <end position="54"/>
    </location>
</feature>
<dbReference type="GO" id="GO:0009228">
    <property type="term" value="P:thiamine biosynthetic process"/>
    <property type="evidence" value="ECO:0007669"/>
    <property type="project" value="InterPro"/>
</dbReference>
<dbReference type="PANTHER" id="PTHR31528">
    <property type="entry name" value="4-AMINO-5-HYDROXYMETHYL-2-METHYLPYRIMIDINE PHOSPHATE SYNTHASE THI11-RELATED"/>
    <property type="match status" value="1"/>
</dbReference>
<dbReference type="Proteomes" id="UP000799092">
    <property type="component" value="Unassembled WGS sequence"/>
</dbReference>
<evidence type="ECO:0000259" key="3">
    <source>
        <dbReference type="Pfam" id="PF09084"/>
    </source>
</evidence>
<organism evidence="4 5">
    <name type="scientific">Aquibacillus halophilus</name>
    <dbReference type="NCBI Taxonomy" id="930132"/>
    <lineage>
        <taxon>Bacteria</taxon>
        <taxon>Bacillati</taxon>
        <taxon>Bacillota</taxon>
        <taxon>Bacilli</taxon>
        <taxon>Bacillales</taxon>
        <taxon>Bacillaceae</taxon>
        <taxon>Aquibacillus</taxon>
    </lineage>
</organism>
<dbReference type="AlphaFoldDB" id="A0A6A8DF57"/>
<dbReference type="Pfam" id="PF09084">
    <property type="entry name" value="NMT1"/>
    <property type="match status" value="1"/>
</dbReference>
<dbReference type="OrthoDB" id="9815602at2"/>
<dbReference type="Gene3D" id="3.40.190.10">
    <property type="entry name" value="Periplasmic binding protein-like II"/>
    <property type="match status" value="2"/>
</dbReference>
<comment type="caution">
    <text evidence="4">The sequence shown here is derived from an EMBL/GenBank/DDBJ whole genome shotgun (WGS) entry which is preliminary data.</text>
</comment>
<evidence type="ECO:0000313" key="5">
    <source>
        <dbReference type="Proteomes" id="UP000799092"/>
    </source>
</evidence>
<evidence type="ECO:0000313" key="4">
    <source>
        <dbReference type="EMBL" id="MRH44348.1"/>
    </source>
</evidence>